<dbReference type="Pfam" id="PF06722">
    <property type="entry name" value="EryCIII-like_C"/>
    <property type="match status" value="1"/>
</dbReference>
<feature type="domain" description="3-hydroxyisobutyrate dehydrogenase-like NAD-binding" evidence="5">
    <location>
        <begin position="638"/>
        <end position="757"/>
    </location>
</feature>
<dbReference type="Gene3D" id="3.40.50.720">
    <property type="entry name" value="NAD(P)-binding Rossmann-like Domain"/>
    <property type="match status" value="1"/>
</dbReference>
<dbReference type="Proteomes" id="UP000184356">
    <property type="component" value="Unassembled WGS sequence"/>
</dbReference>
<sequence length="771" mass="82950">MATKAVLFLTNQELGQATAVLTVAHEFLIRQSYTVHIASFPQLENAVSQLNIQAAVLTQSTSTTAAIFHSLPGRCMVDAATTTMPLSDSFAAHQTGFLGALDSYTKLFEFMAPWTGDEYIAVYQRCAEIIKQVQPSIVVVEPLLAQAIDACRQLGCNLWKYPTLSSGYPFPVPWKYILPNALLAINAAIKMVRSPAIKAINDRRHAEGIEGPYPIMAASEENPVPVLLASHAEIDFPCFAASYITRCGPILRPHRPISEESPGLAKWLAQRPTVLVNLGSNVCFNSEQARNFAHGVRRLLDAGPGVQVLWKLKVDRDSGDADWVPMALKSIFAEVTAGRVRIEEWLPVEPICILQSGHVCCMVHHGGANSYNEAIRAGVPQIVIPVWYDTYEYAARVEYLGVGVWGSKKTAPAINAPELCDALLRVVHSEESSTMQEKAKVIASKLGPVEGRVVAMASETVAWIGLGNIGRGMSRNIALKGPQQSPLILYNRTTSKAEAFAASLTSEKPQSAIAASSLPAAVKDASITFICVGDDAALDQIINTITSDDSLTIKDKIIVDCSTVHPDTSRRTHATLASHGAIFIACPVFGAPNAADAGHMVVVPAGSPDAINRIQPFLVNVTSKAVLDLGPESVNDVGRASLMKVLGNTFILNTVETLAEGMVAAEKSGLGTDAYKQWVSTMFPGPFAKYAERMTTGDYFKRDEPLFAVDLARKDLRHAANLAGASGMTLPSVKVTDDYLKVVKEEKGEKGDIAGVYGAIRKGAGLPFDNQ</sequence>
<comment type="similarity">
    <text evidence="1">Belongs to the HIBADH-related family. NP60 subfamily.</text>
</comment>
<dbReference type="InterPro" id="IPR006115">
    <property type="entry name" value="6PGDH_NADP-bd"/>
</dbReference>
<dbReference type="SUPFAM" id="SSF53756">
    <property type="entry name" value="UDP-Glycosyltransferase/glycogen phosphorylase"/>
    <property type="match status" value="1"/>
</dbReference>
<dbReference type="InterPro" id="IPR002213">
    <property type="entry name" value="UDP_glucos_trans"/>
</dbReference>
<dbReference type="STRING" id="1036612.A0A1L9THH2"/>
<gene>
    <name evidence="6" type="ORF">ASPSYDRAFT_58082</name>
</gene>
<keyword evidence="2" id="KW-0808">Transferase</keyword>
<dbReference type="EMBL" id="KV878586">
    <property type="protein sequence ID" value="OJJ58877.1"/>
    <property type="molecule type" value="Genomic_DNA"/>
</dbReference>
<evidence type="ECO:0000313" key="7">
    <source>
        <dbReference type="Proteomes" id="UP000184356"/>
    </source>
</evidence>
<feature type="domain" description="6-phosphogluconate dehydrogenase NADP-binding" evidence="3">
    <location>
        <begin position="460"/>
        <end position="625"/>
    </location>
</feature>
<dbReference type="Pfam" id="PF03446">
    <property type="entry name" value="NAD_binding_2"/>
    <property type="match status" value="1"/>
</dbReference>
<dbReference type="OrthoDB" id="5835829at2759"/>
<evidence type="ECO:0000259" key="5">
    <source>
        <dbReference type="Pfam" id="PF14833"/>
    </source>
</evidence>
<accession>A0A1L9THH2</accession>
<dbReference type="GeneID" id="63765549"/>
<dbReference type="SUPFAM" id="SSF48179">
    <property type="entry name" value="6-phosphogluconate dehydrogenase C-terminal domain-like"/>
    <property type="match status" value="1"/>
</dbReference>
<name>A0A1L9THH2_9EURO</name>
<evidence type="ECO:0000259" key="4">
    <source>
        <dbReference type="Pfam" id="PF06722"/>
    </source>
</evidence>
<dbReference type="Gene3D" id="1.10.1040.10">
    <property type="entry name" value="N-(1-d-carboxylethyl)-l-norvaline Dehydrogenase, domain 2"/>
    <property type="match status" value="1"/>
</dbReference>
<dbReference type="InterPro" id="IPR036291">
    <property type="entry name" value="NAD(P)-bd_dom_sf"/>
</dbReference>
<dbReference type="GO" id="GO:0016758">
    <property type="term" value="F:hexosyltransferase activity"/>
    <property type="evidence" value="ECO:0007669"/>
    <property type="project" value="UniProtKB-ARBA"/>
</dbReference>
<dbReference type="RefSeq" id="XP_040702683.1">
    <property type="nucleotide sequence ID" value="XM_040849476.1"/>
</dbReference>
<organism evidence="6 7">
    <name type="scientific">Aspergillus sydowii CBS 593.65</name>
    <dbReference type="NCBI Taxonomy" id="1036612"/>
    <lineage>
        <taxon>Eukaryota</taxon>
        <taxon>Fungi</taxon>
        <taxon>Dikarya</taxon>
        <taxon>Ascomycota</taxon>
        <taxon>Pezizomycotina</taxon>
        <taxon>Eurotiomycetes</taxon>
        <taxon>Eurotiomycetidae</taxon>
        <taxon>Eurotiales</taxon>
        <taxon>Aspergillaceae</taxon>
        <taxon>Aspergillus</taxon>
        <taxon>Aspergillus subgen. Nidulantes</taxon>
    </lineage>
</organism>
<dbReference type="Pfam" id="PF14833">
    <property type="entry name" value="NAD_binding_11"/>
    <property type="match status" value="1"/>
</dbReference>
<dbReference type="Gene3D" id="3.40.50.2000">
    <property type="entry name" value="Glycogen Phosphorylase B"/>
    <property type="match status" value="1"/>
</dbReference>
<dbReference type="SUPFAM" id="SSF51735">
    <property type="entry name" value="NAD(P)-binding Rossmann-fold domains"/>
    <property type="match status" value="1"/>
</dbReference>
<protein>
    <submittedName>
        <fullName evidence="6">Uncharacterized protein</fullName>
    </submittedName>
</protein>
<evidence type="ECO:0000313" key="6">
    <source>
        <dbReference type="EMBL" id="OJJ58877.1"/>
    </source>
</evidence>
<evidence type="ECO:0000256" key="2">
    <source>
        <dbReference type="ARBA" id="ARBA00022679"/>
    </source>
</evidence>
<dbReference type="InterPro" id="IPR029154">
    <property type="entry name" value="HIBADH-like_NADP-bd"/>
</dbReference>
<dbReference type="GO" id="GO:0050661">
    <property type="term" value="F:NADP binding"/>
    <property type="evidence" value="ECO:0007669"/>
    <property type="project" value="InterPro"/>
</dbReference>
<evidence type="ECO:0000256" key="1">
    <source>
        <dbReference type="ARBA" id="ARBA00007598"/>
    </source>
</evidence>
<dbReference type="InterPro" id="IPR010610">
    <property type="entry name" value="EryCIII-like_C"/>
</dbReference>
<dbReference type="GO" id="GO:0051287">
    <property type="term" value="F:NAD binding"/>
    <property type="evidence" value="ECO:0007669"/>
    <property type="project" value="InterPro"/>
</dbReference>
<evidence type="ECO:0000259" key="3">
    <source>
        <dbReference type="Pfam" id="PF03446"/>
    </source>
</evidence>
<reference evidence="7" key="1">
    <citation type="journal article" date="2017" name="Genome Biol.">
        <title>Comparative genomics reveals high biological diversity and specific adaptations in the industrially and medically important fungal genus Aspergillus.</title>
        <authorList>
            <person name="de Vries R.P."/>
            <person name="Riley R."/>
            <person name="Wiebenga A."/>
            <person name="Aguilar-Osorio G."/>
            <person name="Amillis S."/>
            <person name="Uchima C.A."/>
            <person name="Anderluh G."/>
            <person name="Asadollahi M."/>
            <person name="Askin M."/>
            <person name="Barry K."/>
            <person name="Battaglia E."/>
            <person name="Bayram O."/>
            <person name="Benocci T."/>
            <person name="Braus-Stromeyer S.A."/>
            <person name="Caldana C."/>
            <person name="Canovas D."/>
            <person name="Cerqueira G.C."/>
            <person name="Chen F."/>
            <person name="Chen W."/>
            <person name="Choi C."/>
            <person name="Clum A."/>
            <person name="Dos Santos R.A."/>
            <person name="Damasio A.R."/>
            <person name="Diallinas G."/>
            <person name="Emri T."/>
            <person name="Fekete E."/>
            <person name="Flipphi M."/>
            <person name="Freyberg S."/>
            <person name="Gallo A."/>
            <person name="Gournas C."/>
            <person name="Habgood R."/>
            <person name="Hainaut M."/>
            <person name="Harispe M.L."/>
            <person name="Henrissat B."/>
            <person name="Hilden K.S."/>
            <person name="Hope R."/>
            <person name="Hossain A."/>
            <person name="Karabika E."/>
            <person name="Karaffa L."/>
            <person name="Karanyi Z."/>
            <person name="Krasevec N."/>
            <person name="Kuo A."/>
            <person name="Kusch H."/>
            <person name="LaButti K."/>
            <person name="Lagendijk E.L."/>
            <person name="Lapidus A."/>
            <person name="Levasseur A."/>
            <person name="Lindquist E."/>
            <person name="Lipzen A."/>
            <person name="Logrieco A.F."/>
            <person name="MacCabe A."/>
            <person name="Maekelae M.R."/>
            <person name="Malavazi I."/>
            <person name="Melin P."/>
            <person name="Meyer V."/>
            <person name="Mielnichuk N."/>
            <person name="Miskei M."/>
            <person name="Molnar A.P."/>
            <person name="Mule G."/>
            <person name="Ngan C.Y."/>
            <person name="Orejas M."/>
            <person name="Orosz E."/>
            <person name="Ouedraogo J.P."/>
            <person name="Overkamp K.M."/>
            <person name="Park H.-S."/>
            <person name="Perrone G."/>
            <person name="Piumi F."/>
            <person name="Punt P.J."/>
            <person name="Ram A.F."/>
            <person name="Ramon A."/>
            <person name="Rauscher S."/>
            <person name="Record E."/>
            <person name="Riano-Pachon D.M."/>
            <person name="Robert V."/>
            <person name="Roehrig J."/>
            <person name="Ruller R."/>
            <person name="Salamov A."/>
            <person name="Salih N.S."/>
            <person name="Samson R.A."/>
            <person name="Sandor E."/>
            <person name="Sanguinetti M."/>
            <person name="Schuetze T."/>
            <person name="Sepcic K."/>
            <person name="Shelest E."/>
            <person name="Sherlock G."/>
            <person name="Sophianopoulou V."/>
            <person name="Squina F.M."/>
            <person name="Sun H."/>
            <person name="Susca A."/>
            <person name="Todd R.B."/>
            <person name="Tsang A."/>
            <person name="Unkles S.E."/>
            <person name="van de Wiele N."/>
            <person name="van Rossen-Uffink D."/>
            <person name="Oliveira J.V."/>
            <person name="Vesth T.C."/>
            <person name="Visser J."/>
            <person name="Yu J.-H."/>
            <person name="Zhou M."/>
            <person name="Andersen M.R."/>
            <person name="Archer D.B."/>
            <person name="Baker S.E."/>
            <person name="Benoit I."/>
            <person name="Brakhage A.A."/>
            <person name="Braus G.H."/>
            <person name="Fischer R."/>
            <person name="Frisvad J.C."/>
            <person name="Goldman G.H."/>
            <person name="Houbraken J."/>
            <person name="Oakley B."/>
            <person name="Pocsi I."/>
            <person name="Scazzocchio C."/>
            <person name="Seiboth B."/>
            <person name="vanKuyk P.A."/>
            <person name="Wortman J."/>
            <person name="Dyer P.S."/>
            <person name="Grigoriev I.V."/>
        </authorList>
    </citation>
    <scope>NUCLEOTIDE SEQUENCE [LARGE SCALE GENOMIC DNA]</scope>
    <source>
        <strain evidence="7">CBS 593.65</strain>
    </source>
</reference>
<dbReference type="InterPro" id="IPR013328">
    <property type="entry name" value="6PGD_dom2"/>
</dbReference>
<keyword evidence="7" id="KW-1185">Reference proteome</keyword>
<dbReference type="AlphaFoldDB" id="A0A1L9THH2"/>
<dbReference type="PANTHER" id="PTHR43580">
    <property type="entry name" value="OXIDOREDUCTASE GLYR1-RELATED"/>
    <property type="match status" value="1"/>
</dbReference>
<feature type="domain" description="Erythromycin biosynthesis protein CIII-like C-terminal" evidence="4">
    <location>
        <begin position="338"/>
        <end position="429"/>
    </location>
</feature>
<dbReference type="GO" id="GO:0008194">
    <property type="term" value="F:UDP-glycosyltransferase activity"/>
    <property type="evidence" value="ECO:0007669"/>
    <property type="project" value="InterPro"/>
</dbReference>
<dbReference type="VEuPathDB" id="FungiDB:ASPSYDRAFT_58082"/>
<dbReference type="CDD" id="cd03784">
    <property type="entry name" value="GT1_Gtf-like"/>
    <property type="match status" value="1"/>
</dbReference>
<dbReference type="InterPro" id="IPR051265">
    <property type="entry name" value="HIBADH-related_NP60_sf"/>
</dbReference>
<proteinExistence type="inferred from homology"/>
<dbReference type="PANTHER" id="PTHR43580:SF3">
    <property type="entry name" value="6-PHOSPHOGLUCONATE DEHYDROGENASE FAMILY PROTEIN (AFU_ORTHOLOGUE AFUA_2G11600)"/>
    <property type="match status" value="1"/>
</dbReference>
<dbReference type="InterPro" id="IPR008927">
    <property type="entry name" value="6-PGluconate_DH-like_C_sf"/>
</dbReference>